<evidence type="ECO:0000313" key="14">
    <source>
        <dbReference type="Proteomes" id="UP000183508"/>
    </source>
</evidence>
<evidence type="ECO:0000256" key="10">
    <source>
        <dbReference type="ARBA" id="ARBA00034269"/>
    </source>
</evidence>
<evidence type="ECO:0000256" key="5">
    <source>
        <dbReference type="ARBA" id="ARBA00022692"/>
    </source>
</evidence>
<reference evidence="14" key="1">
    <citation type="submission" date="2016-10" db="EMBL/GenBank/DDBJ databases">
        <authorList>
            <person name="Varghese N."/>
        </authorList>
    </citation>
    <scope>NUCLEOTIDE SEQUENCE [LARGE SCALE GENOMIC DNA]</scope>
    <source>
        <strain evidence="14">DSM 17980</strain>
    </source>
</reference>
<dbReference type="Proteomes" id="UP000183508">
    <property type="component" value="Unassembled WGS sequence"/>
</dbReference>
<evidence type="ECO:0000256" key="12">
    <source>
        <dbReference type="RuleBase" id="RU362010"/>
    </source>
</evidence>
<feature type="transmembrane region" description="Helical" evidence="12">
    <location>
        <begin position="254"/>
        <end position="274"/>
    </location>
</feature>
<dbReference type="GO" id="GO:0005886">
    <property type="term" value="C:plasma membrane"/>
    <property type="evidence" value="ECO:0007669"/>
    <property type="project" value="UniProtKB-SubCell"/>
</dbReference>
<feature type="transmembrane region" description="Helical" evidence="12">
    <location>
        <begin position="286"/>
        <end position="306"/>
    </location>
</feature>
<dbReference type="InterPro" id="IPR045861">
    <property type="entry name" value="CorA_cytoplasmic_dom"/>
</dbReference>
<dbReference type="eggNOG" id="COG0598">
    <property type="taxonomic scope" value="Bacteria"/>
</dbReference>
<evidence type="ECO:0000256" key="2">
    <source>
        <dbReference type="ARBA" id="ARBA00009765"/>
    </source>
</evidence>
<dbReference type="FunFam" id="1.20.58.340:FF:000004">
    <property type="entry name" value="Magnesium transport protein CorA"/>
    <property type="match status" value="1"/>
</dbReference>
<protein>
    <recommendedName>
        <fullName evidence="12">Magnesium transport protein CorA</fullName>
    </recommendedName>
</protein>
<dbReference type="STRING" id="392015.SAMN05421543_10883"/>
<organism evidence="13 14">
    <name type="scientific">Alicyclobacillus macrosporangiidus</name>
    <dbReference type="NCBI Taxonomy" id="392015"/>
    <lineage>
        <taxon>Bacteria</taxon>
        <taxon>Bacillati</taxon>
        <taxon>Bacillota</taxon>
        <taxon>Bacilli</taxon>
        <taxon>Bacillales</taxon>
        <taxon>Alicyclobacillaceae</taxon>
        <taxon>Alicyclobacillus</taxon>
    </lineage>
</organism>
<evidence type="ECO:0000313" key="13">
    <source>
        <dbReference type="EMBL" id="SFU79390.1"/>
    </source>
</evidence>
<dbReference type="Pfam" id="PF01544">
    <property type="entry name" value="CorA"/>
    <property type="match status" value="1"/>
</dbReference>
<comment type="function">
    <text evidence="11">Mediates influx of magnesium ions. Alternates between open and closed states. Activated by low cytoplasmic Mg(2+) levels. Inactive when cytoplasmic Mg(2+) levels are high.</text>
</comment>
<dbReference type="GO" id="GO:0015087">
    <property type="term" value="F:cobalt ion transmembrane transporter activity"/>
    <property type="evidence" value="ECO:0007669"/>
    <property type="project" value="UniProtKB-UniRule"/>
</dbReference>
<dbReference type="SUPFAM" id="SSF144083">
    <property type="entry name" value="Magnesium transport protein CorA, transmembrane region"/>
    <property type="match status" value="1"/>
</dbReference>
<dbReference type="CDD" id="cd12822">
    <property type="entry name" value="TmCorA-like"/>
    <property type="match status" value="1"/>
</dbReference>
<dbReference type="NCBIfam" id="TIGR00383">
    <property type="entry name" value="corA"/>
    <property type="match status" value="1"/>
</dbReference>
<dbReference type="RefSeq" id="WP_074951804.1">
    <property type="nucleotide sequence ID" value="NZ_FPBV01000008.1"/>
</dbReference>
<dbReference type="PANTHER" id="PTHR46494:SF1">
    <property type="entry name" value="CORA FAMILY METAL ION TRANSPORTER (EUROFUNG)"/>
    <property type="match status" value="1"/>
</dbReference>
<keyword evidence="4 12" id="KW-1003">Cell membrane</keyword>
<evidence type="ECO:0000256" key="7">
    <source>
        <dbReference type="ARBA" id="ARBA00022989"/>
    </source>
</evidence>
<evidence type="ECO:0000256" key="1">
    <source>
        <dbReference type="ARBA" id="ARBA00004651"/>
    </source>
</evidence>
<comment type="catalytic activity">
    <reaction evidence="10">
        <text>Mg(2+)(in) = Mg(2+)(out)</text>
        <dbReference type="Rhea" id="RHEA:29827"/>
        <dbReference type="ChEBI" id="CHEBI:18420"/>
    </reaction>
</comment>
<sequence>MLLYREEQVIDVPPRLPAVGEVAWIRLRQPSDDQVQRILGDLFGCHPLVIEDVLHFGQRPKLDHYAHQQHPPQVFITFYALADSLEAREFCLVLGQGFLITVDRAPVPELDEVERRVRENPASMASIGRLLHQIFDLCVDHYLSHIDRLEERFDALERHVFDHPDAKVAGTIFRIKRQLGRVRRIVADGRNVIGACAHEAFPYTDEREAVYFLDVYDHATRAVDTLDAIRDNLSGLLDLQTAQRSNRMNEVMKTLTVFSTLFLPLNFIVGLYGMNFEHMPELHWKYGYLYAWGLMISVGGAMMVYFKRRRWW</sequence>
<evidence type="ECO:0000256" key="8">
    <source>
        <dbReference type="ARBA" id="ARBA00023065"/>
    </source>
</evidence>
<keyword evidence="7 12" id="KW-1133">Transmembrane helix</keyword>
<keyword evidence="3 12" id="KW-0813">Transport</keyword>
<dbReference type="GO" id="GO:0050897">
    <property type="term" value="F:cobalt ion binding"/>
    <property type="evidence" value="ECO:0007669"/>
    <property type="project" value="TreeGrafter"/>
</dbReference>
<comment type="subcellular location">
    <subcellularLocation>
        <location evidence="1">Cell membrane</location>
        <topology evidence="1">Multi-pass membrane protein</topology>
    </subcellularLocation>
    <subcellularLocation>
        <location evidence="12">Membrane</location>
        <topology evidence="12">Multi-pass membrane protein</topology>
    </subcellularLocation>
</comment>
<evidence type="ECO:0000256" key="4">
    <source>
        <dbReference type="ARBA" id="ARBA00022475"/>
    </source>
</evidence>
<dbReference type="PANTHER" id="PTHR46494">
    <property type="entry name" value="CORA FAMILY METAL ION TRANSPORTER (EUROFUNG)"/>
    <property type="match status" value="1"/>
</dbReference>
<keyword evidence="9 12" id="KW-0472">Membrane</keyword>
<dbReference type="GO" id="GO:0000287">
    <property type="term" value="F:magnesium ion binding"/>
    <property type="evidence" value="ECO:0007669"/>
    <property type="project" value="TreeGrafter"/>
</dbReference>
<dbReference type="EMBL" id="FPBV01000008">
    <property type="protein sequence ID" value="SFU79390.1"/>
    <property type="molecule type" value="Genomic_DNA"/>
</dbReference>
<dbReference type="InterPro" id="IPR002523">
    <property type="entry name" value="MgTranspt_CorA/ZnTranspt_ZntB"/>
</dbReference>
<evidence type="ECO:0000256" key="9">
    <source>
        <dbReference type="ARBA" id="ARBA00023136"/>
    </source>
</evidence>
<name>A0A1I7J2K8_9BACL</name>
<dbReference type="GO" id="GO:0015095">
    <property type="term" value="F:magnesium ion transmembrane transporter activity"/>
    <property type="evidence" value="ECO:0007669"/>
    <property type="project" value="UniProtKB-UniRule"/>
</dbReference>
<dbReference type="AlphaFoldDB" id="A0A1I7J2K8"/>
<proteinExistence type="inferred from homology"/>
<dbReference type="InterPro" id="IPR045863">
    <property type="entry name" value="CorA_TM1_TM2"/>
</dbReference>
<dbReference type="Gene3D" id="1.20.58.340">
    <property type="entry name" value="Magnesium transport protein CorA, transmembrane region"/>
    <property type="match status" value="2"/>
</dbReference>
<evidence type="ECO:0000256" key="11">
    <source>
        <dbReference type="ARBA" id="ARBA00045497"/>
    </source>
</evidence>
<keyword evidence="8 12" id="KW-0406">Ion transport</keyword>
<dbReference type="InterPro" id="IPR004488">
    <property type="entry name" value="Mg/Co-transport_prot_CorA"/>
</dbReference>
<keyword evidence="14" id="KW-1185">Reference proteome</keyword>
<keyword evidence="5 12" id="KW-0812">Transmembrane</keyword>
<keyword evidence="6 12" id="KW-0460">Magnesium</keyword>
<evidence type="ECO:0000256" key="3">
    <source>
        <dbReference type="ARBA" id="ARBA00022448"/>
    </source>
</evidence>
<dbReference type="Gene3D" id="3.30.460.20">
    <property type="entry name" value="CorA soluble domain-like"/>
    <property type="match status" value="1"/>
</dbReference>
<accession>A0A1I7J2K8</accession>
<evidence type="ECO:0000256" key="6">
    <source>
        <dbReference type="ARBA" id="ARBA00022842"/>
    </source>
</evidence>
<gene>
    <name evidence="12" type="primary">corA</name>
    <name evidence="13" type="ORF">SAMN05421543_10883</name>
</gene>
<comment type="similarity">
    <text evidence="2 12">Belongs to the CorA metal ion transporter (MIT) (TC 1.A.35) family.</text>
</comment>
<dbReference type="SUPFAM" id="SSF143865">
    <property type="entry name" value="CorA soluble domain-like"/>
    <property type="match status" value="1"/>
</dbReference>